<proteinExistence type="predicted"/>
<dbReference type="AlphaFoldDB" id="A0A2T3N289"/>
<feature type="compositionally biased region" description="Basic and acidic residues" evidence="1">
    <location>
        <begin position="345"/>
        <end position="360"/>
    </location>
</feature>
<dbReference type="InterPro" id="IPR011047">
    <property type="entry name" value="Quinoprotein_ADH-like_sf"/>
</dbReference>
<accession>A0A2T3N289</accession>
<dbReference type="EMBL" id="PYMB01000030">
    <property type="protein sequence ID" value="PSW06443.1"/>
    <property type="molecule type" value="Genomic_DNA"/>
</dbReference>
<sequence length="360" mass="38070">MKIKLIASLVAATILTGCSSSSGSKNDTVDPEFDNPRAGIENPIEKEKPNDGLIYDNNGNVIGIDGTDNGWGLLPPEDHPIERPGIDAPIQDATGNIQGGSQFNPETERGVISADSGESIVVLASGHLILRDESGAPIGVVKVDEQGNITSARTDHHFGNITQNGDNQYILSTGKDGEYIVINTDGNGRWEIEDSGGTGGLSPDFGDTPDWGTGISDGKETGHGDIEVEAGNAGKVITVTGNNGNQIVVNTENGSVDINGQSSPVYVDDNGFIRSVDNGLIIAKVDNSAIEKGYVTITGWQGNSLILQNDNGRLMVSVDKSGQNRPTLKQRPNLSSEQKSQLRAKSRDLRDAIKAKVERS</sequence>
<dbReference type="OrthoDB" id="10020565at2"/>
<gene>
    <name evidence="3" type="ORF">C9J01_26505</name>
</gene>
<evidence type="ECO:0000313" key="3">
    <source>
        <dbReference type="EMBL" id="PSW06443.1"/>
    </source>
</evidence>
<evidence type="ECO:0000256" key="2">
    <source>
        <dbReference type="SAM" id="SignalP"/>
    </source>
</evidence>
<evidence type="ECO:0000256" key="1">
    <source>
        <dbReference type="SAM" id="MobiDB-lite"/>
    </source>
</evidence>
<feature type="signal peptide" evidence="2">
    <location>
        <begin position="1"/>
        <end position="22"/>
    </location>
</feature>
<feature type="chain" id="PRO_5015456061" evidence="2">
    <location>
        <begin position="23"/>
        <end position="360"/>
    </location>
</feature>
<dbReference type="RefSeq" id="WP_107301085.1">
    <property type="nucleotide sequence ID" value="NZ_PYMB01000030.1"/>
</dbReference>
<evidence type="ECO:0000313" key="4">
    <source>
        <dbReference type="Proteomes" id="UP000241346"/>
    </source>
</evidence>
<dbReference type="Proteomes" id="UP000241346">
    <property type="component" value="Unassembled WGS sequence"/>
</dbReference>
<reference evidence="3 4" key="1">
    <citation type="submission" date="2018-03" db="EMBL/GenBank/DDBJ databases">
        <title>Whole genome sequencing of Histamine producing bacteria.</title>
        <authorList>
            <person name="Butler K."/>
        </authorList>
    </citation>
    <scope>NUCLEOTIDE SEQUENCE [LARGE SCALE GENOMIC DNA]</scope>
    <source>
        <strain evidence="3 4">DSM 19138</strain>
    </source>
</reference>
<keyword evidence="2" id="KW-0732">Signal</keyword>
<dbReference type="PROSITE" id="PS51257">
    <property type="entry name" value="PROKAR_LIPOPROTEIN"/>
    <property type="match status" value="1"/>
</dbReference>
<comment type="caution">
    <text evidence="3">The sequence shown here is derived from an EMBL/GenBank/DDBJ whole genome shotgun (WGS) entry which is preliminary data.</text>
</comment>
<feature type="compositionally biased region" description="Polar residues" evidence="1">
    <location>
        <begin position="321"/>
        <end position="343"/>
    </location>
</feature>
<protein>
    <submittedName>
        <fullName evidence="3">Uncharacterized protein</fullName>
    </submittedName>
</protein>
<feature type="region of interest" description="Disordered" evidence="1">
    <location>
        <begin position="321"/>
        <end position="360"/>
    </location>
</feature>
<organism evidence="3 4">
    <name type="scientific">Photobacterium rosenbergii</name>
    <dbReference type="NCBI Taxonomy" id="294936"/>
    <lineage>
        <taxon>Bacteria</taxon>
        <taxon>Pseudomonadati</taxon>
        <taxon>Pseudomonadota</taxon>
        <taxon>Gammaproteobacteria</taxon>
        <taxon>Vibrionales</taxon>
        <taxon>Vibrionaceae</taxon>
        <taxon>Photobacterium</taxon>
    </lineage>
</organism>
<feature type="region of interest" description="Disordered" evidence="1">
    <location>
        <begin position="20"/>
        <end position="52"/>
    </location>
</feature>
<name>A0A2T3N289_9GAMM</name>
<feature type="region of interest" description="Disordered" evidence="1">
    <location>
        <begin position="194"/>
        <end position="214"/>
    </location>
</feature>
<dbReference type="SUPFAM" id="SSF50998">
    <property type="entry name" value="Quinoprotein alcohol dehydrogenase-like"/>
    <property type="match status" value="1"/>
</dbReference>